<name>A0A2Y8ZNI9_9MICO</name>
<accession>A0A2Y8ZNI9</accession>
<reference evidence="2" key="1">
    <citation type="submission" date="2016-10" db="EMBL/GenBank/DDBJ databases">
        <authorList>
            <person name="Varghese N."/>
            <person name="Submissions S."/>
        </authorList>
    </citation>
    <scope>NUCLEOTIDE SEQUENCE [LARGE SCALE GENOMIC DNA]</scope>
    <source>
        <strain evidence="2">DSM 22951</strain>
    </source>
</reference>
<protein>
    <recommendedName>
        <fullName evidence="3">DUF3027 domain-containing protein</fullName>
    </recommendedName>
</protein>
<organism evidence="1 2">
    <name type="scientific">Branchiibius hedensis</name>
    <dbReference type="NCBI Taxonomy" id="672460"/>
    <lineage>
        <taxon>Bacteria</taxon>
        <taxon>Bacillati</taxon>
        <taxon>Actinomycetota</taxon>
        <taxon>Actinomycetes</taxon>
        <taxon>Micrococcales</taxon>
        <taxon>Dermacoccaceae</taxon>
        <taxon>Branchiibius</taxon>
    </lineage>
</organism>
<dbReference type="Proteomes" id="UP000250028">
    <property type="component" value="Unassembled WGS sequence"/>
</dbReference>
<evidence type="ECO:0008006" key="3">
    <source>
        <dbReference type="Google" id="ProtNLM"/>
    </source>
</evidence>
<dbReference type="InterPro" id="IPR021391">
    <property type="entry name" value="DUF3027"/>
</dbReference>
<dbReference type="AlphaFoldDB" id="A0A2Y8ZNI9"/>
<dbReference type="OrthoDB" id="3210158at2"/>
<sequence length="265" mass="28637">MTVDVREKPKRAKAEKADKVLLDAADLAKTALLDITPADTIGEHQGAEMVGERLAMHHFAYTAKGYTGWHWAVSVARAPRQKFATVCEVNLLPGSGAILTPDWVPYAERLRPGDIGAGDVTPYVEDDPNLEFGFEASGDEEVDEMALFELGLGRPRVLSREGRQAAAQRWYDGSHGPRSAVAVEAPAHCTTCGYFLPMPGALRQVFGVCANEWSPSDGSVVSLDHGCGAHSEVDVVAREPEQVDPPRLDDFEIEVESSVADPVEA</sequence>
<gene>
    <name evidence="1" type="ORF">SAMN04489750_0143</name>
</gene>
<evidence type="ECO:0000313" key="1">
    <source>
        <dbReference type="EMBL" id="SSA32878.1"/>
    </source>
</evidence>
<dbReference type="Pfam" id="PF11228">
    <property type="entry name" value="DUF3027"/>
    <property type="match status" value="1"/>
</dbReference>
<dbReference type="RefSeq" id="WP_109683650.1">
    <property type="nucleotide sequence ID" value="NZ_QGDN01000001.1"/>
</dbReference>
<proteinExistence type="predicted"/>
<evidence type="ECO:0000313" key="2">
    <source>
        <dbReference type="Proteomes" id="UP000250028"/>
    </source>
</evidence>
<keyword evidence="2" id="KW-1185">Reference proteome</keyword>
<dbReference type="EMBL" id="UESZ01000001">
    <property type="protein sequence ID" value="SSA32878.1"/>
    <property type="molecule type" value="Genomic_DNA"/>
</dbReference>